<dbReference type="GO" id="GO:0016787">
    <property type="term" value="F:hydrolase activity"/>
    <property type="evidence" value="ECO:0007669"/>
    <property type="project" value="UniProtKB-KW"/>
</dbReference>
<dbReference type="Pfam" id="PF07859">
    <property type="entry name" value="Abhydrolase_3"/>
    <property type="match status" value="2"/>
</dbReference>
<dbReference type="EMBL" id="PEDP01000005">
    <property type="protein sequence ID" value="POS88391.1"/>
    <property type="molecule type" value="Genomic_DNA"/>
</dbReference>
<dbReference type="InterPro" id="IPR050300">
    <property type="entry name" value="GDXG_lipolytic_enzyme"/>
</dbReference>
<feature type="domain" description="Alpha/beta hydrolase fold-3" evidence="2">
    <location>
        <begin position="359"/>
        <end position="410"/>
    </location>
</feature>
<organism evidence="3 4">
    <name type="scientific">Erysiphe pulchra</name>
    <dbReference type="NCBI Taxonomy" id="225359"/>
    <lineage>
        <taxon>Eukaryota</taxon>
        <taxon>Fungi</taxon>
        <taxon>Dikarya</taxon>
        <taxon>Ascomycota</taxon>
        <taxon>Pezizomycotina</taxon>
        <taxon>Leotiomycetes</taxon>
        <taxon>Erysiphales</taxon>
        <taxon>Erysiphaceae</taxon>
        <taxon>Erysiphe</taxon>
    </lineage>
</organism>
<name>A0A2S4Q2A9_9PEZI</name>
<gene>
    <name evidence="3" type="ORF">EPUL_000117</name>
</gene>
<comment type="caution">
    <text evidence="3">The sequence shown here is derived from an EMBL/GenBank/DDBJ whole genome shotgun (WGS) entry which is preliminary data.</text>
</comment>
<evidence type="ECO:0000313" key="4">
    <source>
        <dbReference type="Proteomes" id="UP000237438"/>
    </source>
</evidence>
<dbReference type="PANTHER" id="PTHR48081:SF19">
    <property type="entry name" value="AB HYDROLASE SUPERFAMILY PROTEIN C4A8.06C"/>
    <property type="match status" value="1"/>
</dbReference>
<dbReference type="AlphaFoldDB" id="A0A2S4Q2A9"/>
<keyword evidence="4" id="KW-1185">Reference proteome</keyword>
<dbReference type="SUPFAM" id="SSF53474">
    <property type="entry name" value="alpha/beta-Hydrolases"/>
    <property type="match status" value="1"/>
</dbReference>
<evidence type="ECO:0000256" key="1">
    <source>
        <dbReference type="ARBA" id="ARBA00022801"/>
    </source>
</evidence>
<proteinExistence type="predicted"/>
<reference evidence="3 4" key="1">
    <citation type="submission" date="2017-10" db="EMBL/GenBank/DDBJ databases">
        <title>Development of genomic resources for the powdery mildew, Erysiphe pulchra.</title>
        <authorList>
            <person name="Wadl P.A."/>
            <person name="Mack B.M."/>
            <person name="Moore G."/>
            <person name="Beltz S.B."/>
        </authorList>
    </citation>
    <scope>NUCLEOTIDE SEQUENCE [LARGE SCALE GENOMIC DNA]</scope>
    <source>
        <strain evidence="3">Cflorida</strain>
    </source>
</reference>
<dbReference type="Proteomes" id="UP000237438">
    <property type="component" value="Unassembled WGS sequence"/>
</dbReference>
<feature type="domain" description="Alpha/beta hydrolase fold-3" evidence="2">
    <location>
        <begin position="138"/>
        <end position="252"/>
    </location>
</feature>
<sequence length="662" mass="75277">MVLNLATVVGAVTPVKHKESRAEKPVSSLSYEEGLVVVRKFLEYASKNTIEDLQRFTSRWIPHPYSVKVDKVYIPEQFLVSAARCLQLQLGSDGLEEIGGKTWWQWRNPETISYAEWIEMRDQYKERLETRSHDNRVLFYVHGGAYYFCSVGIHRIQMQKYARMLKARVFAPSYRLAPQYPFPCGLQDCLAAYLYLITIQDPTTIILAGDSAGGGMILSILVMLRDQNLPLPAGAILISPWVDLTHSFPSILEENPLDYIPKGGFFHKPSKSWPPPALEDVPIMEEVINNENANKSSTSLRIIEGNPSHGFYLGNVSVDKPKSSGGENNSYINNSAKTRRYKVDLTVQINGKRMKLVDQIQMYAPNLLLPNPLVSPIFQPSLGGLPPLFILSGGGDPLRDEQIYLAHKAANPNKYPPGDHLLNEGDKEKISRWKPTYVQLQVWDHMCHVAPILSFARPVQHVYTSIAQFGHRVYDRAQKIRNKSKMDESNKLSINAMLNSEEFREDSSQLKFFNPNHNQDSTVEGRVGDNFPSFTNYMIRQNVDFRGYYTSLKPEFELAACNMDPSDIGVVKTGPVLKWIEAKQNWDKNFSSLRREIQKQQDQELNQGDKIYAEGESPPLSALVRRIRVKAGDKLNQENHVGNSNNMNNQGKDSKRWKLNIF</sequence>
<evidence type="ECO:0000313" key="3">
    <source>
        <dbReference type="EMBL" id="POS88391.1"/>
    </source>
</evidence>
<dbReference type="STRING" id="225359.A0A2S4Q2A9"/>
<dbReference type="Gene3D" id="3.40.50.1820">
    <property type="entry name" value="alpha/beta hydrolase"/>
    <property type="match status" value="2"/>
</dbReference>
<dbReference type="InterPro" id="IPR029058">
    <property type="entry name" value="AB_hydrolase_fold"/>
</dbReference>
<keyword evidence="1" id="KW-0378">Hydrolase</keyword>
<evidence type="ECO:0000259" key="2">
    <source>
        <dbReference type="Pfam" id="PF07859"/>
    </source>
</evidence>
<dbReference type="OrthoDB" id="2336090at2759"/>
<accession>A0A2S4Q2A9</accession>
<dbReference type="InterPro" id="IPR013094">
    <property type="entry name" value="AB_hydrolase_3"/>
</dbReference>
<dbReference type="PANTHER" id="PTHR48081">
    <property type="entry name" value="AB HYDROLASE SUPERFAMILY PROTEIN C4A8.06C"/>
    <property type="match status" value="1"/>
</dbReference>
<protein>
    <recommendedName>
        <fullName evidence="2">Alpha/beta hydrolase fold-3 domain-containing protein</fullName>
    </recommendedName>
</protein>